<gene>
    <name evidence="2" type="ORF">KAM348_40400</name>
    <name evidence="3" type="ORF">N5I20_17050</name>
</gene>
<dbReference type="AlphaFoldDB" id="A0AA42RB47"/>
<organism evidence="3 4">
    <name type="scientific">Aeromonas caviae</name>
    <name type="common">Aeromonas punctata</name>
    <dbReference type="NCBI Taxonomy" id="648"/>
    <lineage>
        <taxon>Bacteria</taxon>
        <taxon>Pseudomonadati</taxon>
        <taxon>Pseudomonadota</taxon>
        <taxon>Gammaproteobacteria</taxon>
        <taxon>Aeromonadales</taxon>
        <taxon>Aeromonadaceae</taxon>
        <taxon>Aeromonas</taxon>
    </lineage>
</organism>
<evidence type="ECO:0000313" key="4">
    <source>
        <dbReference type="Proteomes" id="UP001161704"/>
    </source>
</evidence>
<accession>A0AA42RB47</accession>
<name>A0AA42RB47_AERCA</name>
<dbReference type="RefSeq" id="WP_202007343.1">
    <property type="nucleotide sequence ID" value="NZ_BPNL01000081.1"/>
</dbReference>
<evidence type="ECO:0000256" key="1">
    <source>
        <dbReference type="SAM" id="Coils"/>
    </source>
</evidence>
<dbReference type="EMBL" id="JAOCIZ010000079">
    <property type="protein sequence ID" value="MDH1506760.1"/>
    <property type="molecule type" value="Genomic_DNA"/>
</dbReference>
<reference evidence="2" key="1">
    <citation type="submission" date="2021-07" db="EMBL/GenBank/DDBJ databases">
        <title>Draft genome sequence of carbapenem-resistant Aeromonas spp. in Japan.</title>
        <authorList>
            <person name="Maehana S."/>
            <person name="Suzuki M."/>
            <person name="Kitasato H."/>
        </authorList>
    </citation>
    <scope>NUCLEOTIDE SEQUENCE</scope>
    <source>
        <strain evidence="2">KAM348</strain>
    </source>
</reference>
<keyword evidence="1" id="KW-0175">Coiled coil</keyword>
<proteinExistence type="predicted"/>
<dbReference type="Proteomes" id="UP000887009">
    <property type="component" value="Unassembled WGS sequence"/>
</dbReference>
<evidence type="ECO:0000313" key="3">
    <source>
        <dbReference type="EMBL" id="MDH1506760.1"/>
    </source>
</evidence>
<sequence length="467" mass="53003">MLTFKTQFPISNEKSTNDVIEAGRVWLAKSPHSTLAELMENRLKIDNDFTLESINESITFNILKNDYDLGAFRHENLDLNGVRWVTEVVSFKEQDNFWISVQLSVDSELPVERVDQGKRPHILKVIMRDIGGGVDGKLKVLDAPHYLSEGDISLAADLITANANCSMPIVYVSANNNNLPHVDPVQLSQWLSGMAHVVVEPTRAFSFELMDEVYNENAYGGAVAIYWPDGIGKWSFLPNGNYSDPREMQISIARKIRSSLLSQRTKSECRWGFVQEQKSRVELKALMASGSKEVEDFIKLFELEIKSKDDEIQLLEAEINRLKYSKRTINESSIDAPGCIVINSSESEIYQAEKIGIIIEALELYRDSCGSHERRQIIISDILSLNNRSDEKDSLLAHMKEILRNYTSMNANIKKALEKIGFDVAEDGKHYKLIFRNETRLPFILSKTGSDHRGGLNSFSDLRKLFF</sequence>
<dbReference type="EMBL" id="BPNL01000081">
    <property type="protein sequence ID" value="GJA56617.1"/>
    <property type="molecule type" value="Genomic_DNA"/>
</dbReference>
<reference evidence="3" key="2">
    <citation type="submission" date="2022-09" db="EMBL/GenBank/DDBJ databases">
        <title>Intensive care unit water sources are persistently colonized with multi-drug resistant bacteria and are the site of extensive horizontal gene transfer of antibiotic resistance genes.</title>
        <authorList>
            <person name="Diorio-Toth L."/>
        </authorList>
    </citation>
    <scope>NUCLEOTIDE SEQUENCE</scope>
    <source>
        <strain evidence="3">GD03710</strain>
    </source>
</reference>
<feature type="coiled-coil region" evidence="1">
    <location>
        <begin position="298"/>
        <end position="325"/>
    </location>
</feature>
<comment type="caution">
    <text evidence="3">The sequence shown here is derived from an EMBL/GenBank/DDBJ whole genome shotgun (WGS) entry which is preliminary data.</text>
</comment>
<dbReference type="Proteomes" id="UP001161704">
    <property type="component" value="Unassembled WGS sequence"/>
</dbReference>
<evidence type="ECO:0000313" key="2">
    <source>
        <dbReference type="EMBL" id="GJA56617.1"/>
    </source>
</evidence>
<protein>
    <submittedName>
        <fullName evidence="3">Uncharacterized protein</fullName>
    </submittedName>
</protein>